<evidence type="ECO:0000313" key="4">
    <source>
        <dbReference type="EMBL" id="MBB6092291.1"/>
    </source>
</evidence>
<feature type="domain" description="NHR" evidence="3">
    <location>
        <begin position="771"/>
        <end position="848"/>
    </location>
</feature>
<dbReference type="PROSITE" id="PS50088">
    <property type="entry name" value="ANK_REPEAT"/>
    <property type="match status" value="2"/>
</dbReference>
<evidence type="ECO:0000313" key="5">
    <source>
        <dbReference type="Proteomes" id="UP000588068"/>
    </source>
</evidence>
<feature type="signal peptide" evidence="2">
    <location>
        <begin position="1"/>
        <end position="23"/>
    </location>
</feature>
<dbReference type="InterPro" id="IPR036770">
    <property type="entry name" value="Ankyrin_rpt-contain_sf"/>
</dbReference>
<dbReference type="PANTHER" id="PTHR37549">
    <property type="entry name" value="LIPOPROTEIN LPRI"/>
    <property type="match status" value="1"/>
</dbReference>
<dbReference type="InterPro" id="IPR006573">
    <property type="entry name" value="NHR_dom"/>
</dbReference>
<dbReference type="RefSeq" id="WP_184330026.1">
    <property type="nucleotide sequence ID" value="NZ_JACHHZ010000001.1"/>
</dbReference>
<protein>
    <submittedName>
        <fullName evidence="4">Uncharacterized protein YecT (DUF1311 family)</fullName>
    </submittedName>
</protein>
<dbReference type="Pfam" id="PF07007">
    <property type="entry name" value="LprI"/>
    <property type="match status" value="1"/>
</dbReference>
<evidence type="ECO:0000256" key="2">
    <source>
        <dbReference type="SAM" id="SignalP"/>
    </source>
</evidence>
<name>A0A841HGN6_9GAMM</name>
<keyword evidence="1" id="KW-0040">ANK repeat</keyword>
<feature type="repeat" description="ANK" evidence="1">
    <location>
        <begin position="442"/>
        <end position="474"/>
    </location>
</feature>
<dbReference type="PROSITE" id="PS50297">
    <property type="entry name" value="ANK_REP_REGION"/>
    <property type="match status" value="2"/>
</dbReference>
<feature type="chain" id="PRO_5032722617" evidence="2">
    <location>
        <begin position="24"/>
        <end position="848"/>
    </location>
</feature>
<dbReference type="InterPro" id="IPR052755">
    <property type="entry name" value="Lysozyme_Inhibitor_LprI"/>
</dbReference>
<gene>
    <name evidence="4" type="ORF">HNQ60_001137</name>
</gene>
<sequence length="848" mass="92518">MIATRFASIGVVLCLLGCISVQAASFDCTQARSRTEKLICGDTELSDLDARLGEAYTVSKQGLAPAEVERLTREQLQWLRDVRNRCTDAACLKEKYKTRIDELDPLADKFVTCEDMQRWPRRIFRDGIDLGSGHGSPTDVNYRCPGSLNERDFMRVLLGLAEAIRNEDSSECTGSIVHAHWRYYHLRLAEGGISPRTLPAWPTTAGSADWTAFAQEDDSGTATYFRQWSERSLVNRAMHEEFAREFDKAAAQLVNVYRSEFGLSQAEAGAAAKRALGTVVNRAAGSAPDTAKHKERAVFDVLRAGPIDPAQVRDALKGLNTADVEQALRIALIHDQPVSVVAAIEEQLPREQPTRRGAVPEPLLSLALNELPNVEYLLGKQYPVDAANEFGKTALFYAIGEGNHAAVELLIRHGADVRHTYKSATELRPDDDACVYAELRHTRRSTLMHAAQNSDERMLKILLGAGAPVDARDDLGFNAYDYAVMGERQDNVRYLASLGQGAAAPMYSSDPDESVRDHGLSSTLKIDGYVERLATPRGRSDLLVAVVTPWKGPSGPTTGLHLISIATPDQPRVVGVVPGVRVADLALSPDGKRIYFIELANQASARDRKYGLSVLDVSNAAEPSLLTQVEGDFTTMHLAADGRTLYLQERQSRTGLSRGLLVYDVGSDAPAMKCSNSFGQTRYGRPVSAAGFASFPDEPLLALADDVRDVTLFDVRDPCRPKKVMQTRLNEGFNPASMLGGAARTLTTSGPKTYRLTDSRELQASYRGNREGSFHVNAATGLTVAVFDNDLAVLRTRPTGTYVLTDRFPRVPDYPGGVVSTDAGYVYVGWNGGLGVGAVPLRSRSVQP</sequence>
<dbReference type="InterPro" id="IPR002110">
    <property type="entry name" value="Ankyrin_rpt"/>
</dbReference>
<dbReference type="GO" id="GO:0005576">
    <property type="term" value="C:extracellular region"/>
    <property type="evidence" value="ECO:0007669"/>
    <property type="project" value="TreeGrafter"/>
</dbReference>
<dbReference type="PROSITE" id="PS51065">
    <property type="entry name" value="NHR"/>
    <property type="match status" value="1"/>
</dbReference>
<keyword evidence="5" id="KW-1185">Reference proteome</keyword>
<organism evidence="4 5">
    <name type="scientific">Povalibacter uvarum</name>
    <dbReference type="NCBI Taxonomy" id="732238"/>
    <lineage>
        <taxon>Bacteria</taxon>
        <taxon>Pseudomonadati</taxon>
        <taxon>Pseudomonadota</taxon>
        <taxon>Gammaproteobacteria</taxon>
        <taxon>Steroidobacterales</taxon>
        <taxon>Steroidobacteraceae</taxon>
        <taxon>Povalibacter</taxon>
    </lineage>
</organism>
<keyword evidence="2" id="KW-0732">Signal</keyword>
<accession>A0A841HGN6</accession>
<dbReference type="SUPFAM" id="SSF48403">
    <property type="entry name" value="Ankyrin repeat"/>
    <property type="match status" value="1"/>
</dbReference>
<dbReference type="AlphaFoldDB" id="A0A841HGN6"/>
<feature type="repeat" description="ANK" evidence="1">
    <location>
        <begin position="390"/>
        <end position="422"/>
    </location>
</feature>
<dbReference type="Proteomes" id="UP000588068">
    <property type="component" value="Unassembled WGS sequence"/>
</dbReference>
<dbReference type="Pfam" id="PF13637">
    <property type="entry name" value="Ank_4"/>
    <property type="match status" value="1"/>
</dbReference>
<dbReference type="EMBL" id="JACHHZ010000001">
    <property type="protein sequence ID" value="MBB6092291.1"/>
    <property type="molecule type" value="Genomic_DNA"/>
</dbReference>
<evidence type="ECO:0000259" key="3">
    <source>
        <dbReference type="PROSITE" id="PS51065"/>
    </source>
</evidence>
<dbReference type="Gene3D" id="1.25.40.20">
    <property type="entry name" value="Ankyrin repeat-containing domain"/>
    <property type="match status" value="1"/>
</dbReference>
<proteinExistence type="predicted"/>
<dbReference type="PANTHER" id="PTHR37549:SF1">
    <property type="entry name" value="LIPOPROTEIN LPRI"/>
    <property type="match status" value="1"/>
</dbReference>
<comment type="caution">
    <text evidence="4">The sequence shown here is derived from an EMBL/GenBank/DDBJ whole genome shotgun (WGS) entry which is preliminary data.</text>
</comment>
<dbReference type="SMART" id="SM00248">
    <property type="entry name" value="ANK"/>
    <property type="match status" value="2"/>
</dbReference>
<dbReference type="InterPro" id="IPR009739">
    <property type="entry name" value="LprI-like_N"/>
</dbReference>
<reference evidence="4 5" key="1">
    <citation type="submission" date="2020-08" db="EMBL/GenBank/DDBJ databases">
        <title>Genomic Encyclopedia of Type Strains, Phase IV (KMG-IV): sequencing the most valuable type-strain genomes for metagenomic binning, comparative biology and taxonomic classification.</title>
        <authorList>
            <person name="Goeker M."/>
        </authorList>
    </citation>
    <scope>NUCLEOTIDE SEQUENCE [LARGE SCALE GENOMIC DNA]</scope>
    <source>
        <strain evidence="4 5">DSM 26723</strain>
    </source>
</reference>
<dbReference type="Pfam" id="PF00023">
    <property type="entry name" value="Ank"/>
    <property type="match status" value="1"/>
</dbReference>
<dbReference type="SUPFAM" id="SSF82171">
    <property type="entry name" value="DPP6 N-terminal domain-like"/>
    <property type="match status" value="1"/>
</dbReference>
<evidence type="ECO:0000256" key="1">
    <source>
        <dbReference type="PROSITE-ProRule" id="PRU00023"/>
    </source>
</evidence>